<dbReference type="Proteomes" id="UP000222542">
    <property type="component" value="Unassembled WGS sequence"/>
</dbReference>
<dbReference type="STRING" id="4072.A0A2G2YWE3"/>
<organism evidence="1 2">
    <name type="scientific">Capsicum annuum</name>
    <name type="common">Capsicum pepper</name>
    <dbReference type="NCBI Taxonomy" id="4072"/>
    <lineage>
        <taxon>Eukaryota</taxon>
        <taxon>Viridiplantae</taxon>
        <taxon>Streptophyta</taxon>
        <taxon>Embryophyta</taxon>
        <taxon>Tracheophyta</taxon>
        <taxon>Spermatophyta</taxon>
        <taxon>Magnoliopsida</taxon>
        <taxon>eudicotyledons</taxon>
        <taxon>Gunneridae</taxon>
        <taxon>Pentapetalae</taxon>
        <taxon>asterids</taxon>
        <taxon>lamiids</taxon>
        <taxon>Solanales</taxon>
        <taxon>Solanaceae</taxon>
        <taxon>Solanoideae</taxon>
        <taxon>Capsiceae</taxon>
        <taxon>Capsicum</taxon>
    </lineage>
</organism>
<name>A0A2G2YWE3_CAPAN</name>
<comment type="caution">
    <text evidence="1">The sequence shown here is derived from an EMBL/GenBank/DDBJ whole genome shotgun (WGS) entry which is preliminary data.</text>
</comment>
<dbReference type="Gramene" id="PHT74059">
    <property type="protein sequence ID" value="PHT74059"/>
    <property type="gene ID" value="T459_21336"/>
</dbReference>
<dbReference type="PANTHER" id="PTHR47441:SF3">
    <property type="entry name" value="RELEASE FACTOR GLUTAMINE METHYLTRANSFERASE"/>
    <property type="match status" value="1"/>
</dbReference>
<dbReference type="AlphaFoldDB" id="A0A2G2YWE3"/>
<dbReference type="InterPro" id="IPR052663">
    <property type="entry name" value="RF_glutamine_MTase_cyano"/>
</dbReference>
<protein>
    <submittedName>
        <fullName evidence="1">Uncharacterized protein</fullName>
    </submittedName>
</protein>
<reference evidence="1 2" key="1">
    <citation type="journal article" date="2014" name="Nat. Genet.">
        <title>Genome sequence of the hot pepper provides insights into the evolution of pungency in Capsicum species.</title>
        <authorList>
            <person name="Kim S."/>
            <person name="Park M."/>
            <person name="Yeom S.I."/>
            <person name="Kim Y.M."/>
            <person name="Lee J.M."/>
            <person name="Lee H.A."/>
            <person name="Seo E."/>
            <person name="Choi J."/>
            <person name="Cheong K."/>
            <person name="Kim K.T."/>
            <person name="Jung K."/>
            <person name="Lee G.W."/>
            <person name="Oh S.K."/>
            <person name="Bae C."/>
            <person name="Kim S.B."/>
            <person name="Lee H.Y."/>
            <person name="Kim S.Y."/>
            <person name="Kim M.S."/>
            <person name="Kang B.C."/>
            <person name="Jo Y.D."/>
            <person name="Yang H.B."/>
            <person name="Jeong H.J."/>
            <person name="Kang W.H."/>
            <person name="Kwon J.K."/>
            <person name="Shin C."/>
            <person name="Lim J.Y."/>
            <person name="Park J.H."/>
            <person name="Huh J.H."/>
            <person name="Kim J.S."/>
            <person name="Kim B.D."/>
            <person name="Cohen O."/>
            <person name="Paran I."/>
            <person name="Suh M.C."/>
            <person name="Lee S.B."/>
            <person name="Kim Y.K."/>
            <person name="Shin Y."/>
            <person name="Noh S.J."/>
            <person name="Park J."/>
            <person name="Seo Y.S."/>
            <person name="Kwon S.Y."/>
            <person name="Kim H.A."/>
            <person name="Park J.M."/>
            <person name="Kim H.J."/>
            <person name="Choi S.B."/>
            <person name="Bosland P.W."/>
            <person name="Reeves G."/>
            <person name="Jo S.H."/>
            <person name="Lee B.W."/>
            <person name="Cho H.T."/>
            <person name="Choi H.S."/>
            <person name="Lee M.S."/>
            <person name="Yu Y."/>
            <person name="Do Choi Y."/>
            <person name="Park B.S."/>
            <person name="van Deynze A."/>
            <person name="Ashrafi H."/>
            <person name="Hill T."/>
            <person name="Kim W.T."/>
            <person name="Pai H.S."/>
            <person name="Ahn H.K."/>
            <person name="Yeam I."/>
            <person name="Giovannoni J.J."/>
            <person name="Rose J.K."/>
            <person name="Sorensen I."/>
            <person name="Lee S.J."/>
            <person name="Kim R.W."/>
            <person name="Choi I.Y."/>
            <person name="Choi B.S."/>
            <person name="Lim J.S."/>
            <person name="Lee Y.H."/>
            <person name="Choi D."/>
        </authorList>
    </citation>
    <scope>NUCLEOTIDE SEQUENCE [LARGE SCALE GENOMIC DNA]</scope>
    <source>
        <strain evidence="2">cv. CM334</strain>
    </source>
</reference>
<accession>A0A2G2YWE3</accession>
<evidence type="ECO:0000313" key="2">
    <source>
        <dbReference type="Proteomes" id="UP000222542"/>
    </source>
</evidence>
<reference evidence="1 2" key="2">
    <citation type="journal article" date="2017" name="Genome Biol.">
        <title>New reference genome sequences of hot pepper reveal the massive evolution of plant disease-resistance genes by retroduplication.</title>
        <authorList>
            <person name="Kim S."/>
            <person name="Park J."/>
            <person name="Yeom S.I."/>
            <person name="Kim Y.M."/>
            <person name="Seo E."/>
            <person name="Kim K.T."/>
            <person name="Kim M.S."/>
            <person name="Lee J.M."/>
            <person name="Cheong K."/>
            <person name="Shin H.S."/>
            <person name="Kim S.B."/>
            <person name="Han K."/>
            <person name="Lee J."/>
            <person name="Park M."/>
            <person name="Lee H.A."/>
            <person name="Lee H.Y."/>
            <person name="Lee Y."/>
            <person name="Oh S."/>
            <person name="Lee J.H."/>
            <person name="Choi E."/>
            <person name="Choi E."/>
            <person name="Lee S.E."/>
            <person name="Jeon J."/>
            <person name="Kim H."/>
            <person name="Choi G."/>
            <person name="Song H."/>
            <person name="Lee J."/>
            <person name="Lee S.C."/>
            <person name="Kwon J.K."/>
            <person name="Lee H.Y."/>
            <person name="Koo N."/>
            <person name="Hong Y."/>
            <person name="Kim R.W."/>
            <person name="Kang W.H."/>
            <person name="Huh J.H."/>
            <person name="Kang B.C."/>
            <person name="Yang T.J."/>
            <person name="Lee Y.H."/>
            <person name="Bennetzen J.L."/>
            <person name="Choi D."/>
        </authorList>
    </citation>
    <scope>NUCLEOTIDE SEQUENCE [LARGE SCALE GENOMIC DNA]</scope>
    <source>
        <strain evidence="2">cv. CM334</strain>
    </source>
</reference>
<dbReference type="EMBL" id="AYRZ02000008">
    <property type="protein sequence ID" value="PHT74059.1"/>
    <property type="molecule type" value="Genomic_DNA"/>
</dbReference>
<proteinExistence type="predicted"/>
<keyword evidence="2" id="KW-1185">Reference proteome</keyword>
<gene>
    <name evidence="1" type="ORF">T459_21336</name>
</gene>
<dbReference type="PANTHER" id="PTHR47441">
    <property type="match status" value="1"/>
</dbReference>
<sequence length="95" mass="10291">MEGRFINDFNKLESYAQELRDTNFGSDVVVNISKDALEQDEVIKVNEELREGLWGDLGIGSSALAIGIARSLGSKGRVIATDLSLVSTIVASYNV</sequence>
<evidence type="ECO:0000313" key="1">
    <source>
        <dbReference type="EMBL" id="PHT74059.1"/>
    </source>
</evidence>